<keyword evidence="1" id="KW-0472">Membrane</keyword>
<name>A0A061DZI4_THECC</name>
<dbReference type="AlphaFoldDB" id="A0A061DZI4"/>
<accession>A0A061DZI4</accession>
<dbReference type="Proteomes" id="UP000026915">
    <property type="component" value="Chromosome 2"/>
</dbReference>
<dbReference type="HOGENOM" id="CLU_2626920_0_0_1"/>
<organism evidence="2 3">
    <name type="scientific">Theobroma cacao</name>
    <name type="common">Cacao</name>
    <name type="synonym">Cocoa</name>
    <dbReference type="NCBI Taxonomy" id="3641"/>
    <lineage>
        <taxon>Eukaryota</taxon>
        <taxon>Viridiplantae</taxon>
        <taxon>Streptophyta</taxon>
        <taxon>Embryophyta</taxon>
        <taxon>Tracheophyta</taxon>
        <taxon>Spermatophyta</taxon>
        <taxon>Magnoliopsida</taxon>
        <taxon>eudicotyledons</taxon>
        <taxon>Gunneridae</taxon>
        <taxon>Pentapetalae</taxon>
        <taxon>rosids</taxon>
        <taxon>malvids</taxon>
        <taxon>Malvales</taxon>
        <taxon>Malvaceae</taxon>
        <taxon>Byttnerioideae</taxon>
        <taxon>Theobroma</taxon>
    </lineage>
</organism>
<evidence type="ECO:0000313" key="3">
    <source>
        <dbReference type="Proteomes" id="UP000026915"/>
    </source>
</evidence>
<dbReference type="InParanoid" id="A0A061DZI4"/>
<dbReference type="Gramene" id="EOX97501">
    <property type="protein sequence ID" value="EOX97501"/>
    <property type="gene ID" value="TCM_006500"/>
</dbReference>
<gene>
    <name evidence="2" type="ORF">TCM_006500</name>
</gene>
<protein>
    <submittedName>
        <fullName evidence="2">Uncharacterized protein</fullName>
    </submittedName>
</protein>
<sequence>MQTIVEESSKQWSIGSPEAACSIIRFRVMGQRDNSWGTGLVVAVFVCPFFLCAAPALVLPFGKGKKPMMIPEQKECRP</sequence>
<dbReference type="EMBL" id="CM001880">
    <property type="protein sequence ID" value="EOX97501.1"/>
    <property type="molecule type" value="Genomic_DNA"/>
</dbReference>
<keyword evidence="1" id="KW-0812">Transmembrane</keyword>
<reference evidence="2 3" key="1">
    <citation type="journal article" date="2013" name="Genome Biol.">
        <title>The genome sequence of the most widely cultivated cacao type and its use to identify candidate genes regulating pod color.</title>
        <authorList>
            <person name="Motamayor J.C."/>
            <person name="Mockaitis K."/>
            <person name="Schmutz J."/>
            <person name="Haiminen N."/>
            <person name="Iii D.L."/>
            <person name="Cornejo O."/>
            <person name="Findley S.D."/>
            <person name="Zheng P."/>
            <person name="Utro F."/>
            <person name="Royaert S."/>
            <person name="Saski C."/>
            <person name="Jenkins J."/>
            <person name="Podicheti R."/>
            <person name="Zhao M."/>
            <person name="Scheffler B.E."/>
            <person name="Stack J.C."/>
            <person name="Feltus F.A."/>
            <person name="Mustiga G.M."/>
            <person name="Amores F."/>
            <person name="Phillips W."/>
            <person name="Marelli J.P."/>
            <person name="May G.D."/>
            <person name="Shapiro H."/>
            <person name="Ma J."/>
            <person name="Bustamante C.D."/>
            <person name="Schnell R.J."/>
            <person name="Main D."/>
            <person name="Gilbert D."/>
            <person name="Parida L."/>
            <person name="Kuhn D.N."/>
        </authorList>
    </citation>
    <scope>NUCLEOTIDE SEQUENCE [LARGE SCALE GENOMIC DNA]</scope>
    <source>
        <strain evidence="3">cv. Matina 1-6</strain>
    </source>
</reference>
<keyword evidence="1" id="KW-1133">Transmembrane helix</keyword>
<proteinExistence type="predicted"/>
<evidence type="ECO:0000313" key="2">
    <source>
        <dbReference type="EMBL" id="EOX97501.1"/>
    </source>
</evidence>
<keyword evidence="3" id="KW-1185">Reference proteome</keyword>
<feature type="transmembrane region" description="Helical" evidence="1">
    <location>
        <begin position="36"/>
        <end position="59"/>
    </location>
</feature>
<evidence type="ECO:0000256" key="1">
    <source>
        <dbReference type="SAM" id="Phobius"/>
    </source>
</evidence>